<evidence type="ECO:0000256" key="1">
    <source>
        <dbReference type="ARBA" id="ARBA00004651"/>
    </source>
</evidence>
<feature type="transmembrane region" description="Helical" evidence="7">
    <location>
        <begin position="99"/>
        <end position="125"/>
    </location>
</feature>
<dbReference type="PANTHER" id="PTHR30250">
    <property type="entry name" value="PST FAMILY PREDICTED COLANIC ACID TRANSPORTER"/>
    <property type="match status" value="1"/>
</dbReference>
<dbReference type="Pfam" id="PF13440">
    <property type="entry name" value="Polysacc_synt_3"/>
    <property type="match status" value="1"/>
</dbReference>
<accession>A0A1U7HHN4</accession>
<feature type="transmembrane region" description="Helical" evidence="7">
    <location>
        <begin position="462"/>
        <end position="482"/>
    </location>
</feature>
<reference evidence="8 9" key="1">
    <citation type="submission" date="2016-11" db="EMBL/GenBank/DDBJ databases">
        <title>Draft Genome Sequences of Nine Cyanobacterial Strains from Diverse Habitats.</title>
        <authorList>
            <person name="Zhu T."/>
            <person name="Hou S."/>
            <person name="Lu X."/>
            <person name="Hess W.R."/>
        </authorList>
    </citation>
    <scope>NUCLEOTIDE SEQUENCE [LARGE SCALE GENOMIC DNA]</scope>
    <source>
        <strain evidence="8 9">NIES-593</strain>
    </source>
</reference>
<feature type="transmembrane region" description="Helical" evidence="7">
    <location>
        <begin position="189"/>
        <end position="210"/>
    </location>
</feature>
<evidence type="ECO:0000313" key="8">
    <source>
        <dbReference type="EMBL" id="OKH23069.1"/>
    </source>
</evidence>
<proteinExistence type="inferred from homology"/>
<comment type="subcellular location">
    <subcellularLocation>
        <location evidence="1">Cell membrane</location>
        <topology evidence="1">Multi-pass membrane protein</topology>
    </subcellularLocation>
</comment>
<name>A0A1U7HHN4_9CYAN</name>
<feature type="transmembrane region" description="Helical" evidence="7">
    <location>
        <begin position="63"/>
        <end position="87"/>
    </location>
</feature>
<gene>
    <name evidence="8" type="ORF">NIES593_11230</name>
</gene>
<feature type="transmembrane region" description="Helical" evidence="7">
    <location>
        <begin position="338"/>
        <end position="362"/>
    </location>
</feature>
<comment type="similarity">
    <text evidence="2">Belongs to the polysaccharide synthase family.</text>
</comment>
<feature type="transmembrane region" description="Helical" evidence="7">
    <location>
        <begin position="374"/>
        <end position="392"/>
    </location>
</feature>
<feature type="transmembrane region" description="Helical" evidence="7">
    <location>
        <begin position="39"/>
        <end position="57"/>
    </location>
</feature>
<dbReference type="PANTHER" id="PTHR30250:SF10">
    <property type="entry name" value="LIPOPOLYSACCHARIDE BIOSYNTHESIS PROTEIN WZXC"/>
    <property type="match status" value="1"/>
</dbReference>
<protein>
    <submittedName>
        <fullName evidence="8">Lipopolysaccharide biosynthesis protein</fullName>
    </submittedName>
</protein>
<feature type="transmembrane region" description="Helical" evidence="7">
    <location>
        <begin position="398"/>
        <end position="417"/>
    </location>
</feature>
<keyword evidence="3" id="KW-1003">Cell membrane</keyword>
<sequence length="508" mass="56129">MRKKFRNSDPDRFLRVDSVKADLKGHSVRGGAVTVATEIIKFLLYLGSFAILARLLLPEDYGLLGMVNVVLVFFGLFEDLGLATATVQAPEINHKQVSTLFWINVALGFTLFLIFAALSPLLALFYREPRLIGITIALGSNFIFSSLSVQHRAILRRQMQFASLARMQLVAMASGLLVAIAAASYGMGYWSLVILQLAMSITGLVGFWSVCGWRPGLPQWTPEVRSMVSFGGNVTGFYFFDYLSRNLDNILIGRFWGAQQLGLYAKAYQLLMLPIQQFTGPISGVALSALSRLREEPERYRSYYYKSTQFIATLGMPVVVFMFVALDKVILTVLGEQWLGIVPIFRFLAPAAFLGTFTWTGWVYQSLGRGDRMLRWGVISSTVDVIAFVIGVRWGTLGIATAFSLSQLILLIPNFVYCFKGTSLKMSQLAIAVSRPAIASIGAGAITLGIGQQFLNIPNVALGFLVDCILYGLFYFGLWLLLPGGKSTLLEMLQTVKTLKSKPKEALE</sequence>
<feature type="transmembrane region" description="Helical" evidence="7">
    <location>
        <begin position="131"/>
        <end position="149"/>
    </location>
</feature>
<evidence type="ECO:0000313" key="9">
    <source>
        <dbReference type="Proteomes" id="UP000186868"/>
    </source>
</evidence>
<dbReference type="EMBL" id="MRCB01000011">
    <property type="protein sequence ID" value="OKH23069.1"/>
    <property type="molecule type" value="Genomic_DNA"/>
</dbReference>
<evidence type="ECO:0000256" key="3">
    <source>
        <dbReference type="ARBA" id="ARBA00022475"/>
    </source>
</evidence>
<dbReference type="CDD" id="cd13127">
    <property type="entry name" value="MATE_tuaB_like"/>
    <property type="match status" value="1"/>
</dbReference>
<feature type="transmembrane region" description="Helical" evidence="7">
    <location>
        <begin position="161"/>
        <end position="183"/>
    </location>
</feature>
<dbReference type="AlphaFoldDB" id="A0A1U7HHN4"/>
<evidence type="ECO:0000256" key="5">
    <source>
        <dbReference type="ARBA" id="ARBA00022989"/>
    </source>
</evidence>
<feature type="transmembrane region" description="Helical" evidence="7">
    <location>
        <begin position="429"/>
        <end position="450"/>
    </location>
</feature>
<comment type="caution">
    <text evidence="8">The sequence shown here is derived from an EMBL/GenBank/DDBJ whole genome shotgun (WGS) entry which is preliminary data.</text>
</comment>
<dbReference type="Proteomes" id="UP000186868">
    <property type="component" value="Unassembled WGS sequence"/>
</dbReference>
<evidence type="ECO:0000256" key="4">
    <source>
        <dbReference type="ARBA" id="ARBA00022692"/>
    </source>
</evidence>
<feature type="transmembrane region" description="Helical" evidence="7">
    <location>
        <begin position="303"/>
        <end position="326"/>
    </location>
</feature>
<evidence type="ECO:0000256" key="2">
    <source>
        <dbReference type="ARBA" id="ARBA00007430"/>
    </source>
</evidence>
<keyword evidence="9" id="KW-1185">Reference proteome</keyword>
<evidence type="ECO:0000256" key="7">
    <source>
        <dbReference type="SAM" id="Phobius"/>
    </source>
</evidence>
<dbReference type="GO" id="GO:0005886">
    <property type="term" value="C:plasma membrane"/>
    <property type="evidence" value="ECO:0007669"/>
    <property type="project" value="UniProtKB-SubCell"/>
</dbReference>
<dbReference type="InterPro" id="IPR050833">
    <property type="entry name" value="Poly_Biosynth_Transport"/>
</dbReference>
<organism evidence="8 9">
    <name type="scientific">Hydrococcus rivularis NIES-593</name>
    <dbReference type="NCBI Taxonomy" id="1921803"/>
    <lineage>
        <taxon>Bacteria</taxon>
        <taxon>Bacillati</taxon>
        <taxon>Cyanobacteriota</taxon>
        <taxon>Cyanophyceae</taxon>
        <taxon>Pleurocapsales</taxon>
        <taxon>Hydrococcaceae</taxon>
        <taxon>Hydrococcus</taxon>
    </lineage>
</organism>
<dbReference type="STRING" id="1921803.NIES593_11230"/>
<keyword evidence="5 7" id="KW-1133">Transmembrane helix</keyword>
<keyword evidence="6 7" id="KW-0472">Membrane</keyword>
<keyword evidence="4 7" id="KW-0812">Transmembrane</keyword>
<evidence type="ECO:0000256" key="6">
    <source>
        <dbReference type="ARBA" id="ARBA00023136"/>
    </source>
</evidence>